<sequence>MGRKKIKIQPIKDDRNRQVTFLKRKQGLMKKAYELSVLCDCEIALIIFNSSGKLVQYASTEIDKILLKYTEYNEPHESKSNLDFVNTSEQEDDGIKGEDEGEEQGSVKSSELPVATVPTQAAPTPQYQQQPPPPPPPHAMQPSHAPPHPHPHMGVAPGPQHGQSVMYYQQHHQQQHPRPYSFPVQHQQQQQRMHPGYEMYGMQPSQPPSMYMYQGTTPLPPPNQQHHMSSYPPAPPHQLQHPPYHATPPATTTATTTASTSSTTTPPLPVPSSTAAVTPQQHSNHSPSSNSSNNYHHHQQQPSSSSEVGNQNNSPHQPNMPSPTPSAASHHSHSGGGKKHAPPKLRVQIPGDSPKQAAKTETVDDDAKDDDKFARPTGAPPRNSTAEPNTAIGPPSALPSQFAQNLFSPSTFYPEFYQQNELPSPLNFSATPTTTHAFNWPTPSNNNNSNNNNSNPRDYKPSPLAKHDTSSQSDKSKRPVQEDAQESDSKKPKVT</sequence>
<accession>A0A077WMK0</accession>
<dbReference type="PRINTS" id="PR00404">
    <property type="entry name" value="MADSDOMAIN"/>
</dbReference>
<dbReference type="SUPFAM" id="SSF55455">
    <property type="entry name" value="SRF-like"/>
    <property type="match status" value="1"/>
</dbReference>
<dbReference type="PROSITE" id="PS50066">
    <property type="entry name" value="MADS_BOX_2"/>
    <property type="match status" value="1"/>
</dbReference>
<evidence type="ECO:0000256" key="1">
    <source>
        <dbReference type="ARBA" id="ARBA00004123"/>
    </source>
</evidence>
<proteinExistence type="inferred from homology"/>
<feature type="compositionally biased region" description="Polar residues" evidence="7">
    <location>
        <begin position="422"/>
        <end position="443"/>
    </location>
</feature>
<dbReference type="GO" id="GO:0005634">
    <property type="term" value="C:nucleus"/>
    <property type="evidence" value="ECO:0007669"/>
    <property type="project" value="UniProtKB-SubCell"/>
</dbReference>
<comment type="subcellular location">
    <subcellularLocation>
        <location evidence="1">Nucleus</location>
    </subcellularLocation>
</comment>
<dbReference type="InterPro" id="IPR036879">
    <property type="entry name" value="TF_MADSbox_sf"/>
</dbReference>
<dbReference type="EMBL" id="LK023324">
    <property type="protein sequence ID" value="CDS08289.1"/>
    <property type="molecule type" value="Genomic_DNA"/>
</dbReference>
<feature type="compositionally biased region" description="Basic residues" evidence="7">
    <location>
        <begin position="330"/>
        <end position="343"/>
    </location>
</feature>
<feature type="compositionally biased region" description="Polar residues" evidence="7">
    <location>
        <begin position="307"/>
        <end position="317"/>
    </location>
</feature>
<dbReference type="GO" id="GO:0046983">
    <property type="term" value="F:protein dimerization activity"/>
    <property type="evidence" value="ECO:0007669"/>
    <property type="project" value="InterPro"/>
</dbReference>
<organism evidence="9">
    <name type="scientific">Lichtheimia ramosa</name>
    <dbReference type="NCBI Taxonomy" id="688394"/>
    <lineage>
        <taxon>Eukaryota</taxon>
        <taxon>Fungi</taxon>
        <taxon>Fungi incertae sedis</taxon>
        <taxon>Mucoromycota</taxon>
        <taxon>Mucoromycotina</taxon>
        <taxon>Mucoromycetes</taxon>
        <taxon>Mucorales</taxon>
        <taxon>Lichtheimiaceae</taxon>
        <taxon>Lichtheimia</taxon>
    </lineage>
</organism>
<dbReference type="InterPro" id="IPR033896">
    <property type="entry name" value="MEF2-like_N"/>
</dbReference>
<keyword evidence="4" id="KW-0804">Transcription</keyword>
<dbReference type="GO" id="GO:0030154">
    <property type="term" value="P:cell differentiation"/>
    <property type="evidence" value="ECO:0007669"/>
    <property type="project" value="TreeGrafter"/>
</dbReference>
<feature type="compositionally biased region" description="Pro residues" evidence="7">
    <location>
        <begin position="130"/>
        <end position="148"/>
    </location>
</feature>
<evidence type="ECO:0000256" key="7">
    <source>
        <dbReference type="SAM" id="MobiDB-lite"/>
    </source>
</evidence>
<feature type="region of interest" description="Disordered" evidence="7">
    <location>
        <begin position="76"/>
        <end position="403"/>
    </location>
</feature>
<dbReference type="GO" id="GO:0000981">
    <property type="term" value="F:DNA-binding transcription factor activity, RNA polymerase II-specific"/>
    <property type="evidence" value="ECO:0007669"/>
    <property type="project" value="TreeGrafter"/>
</dbReference>
<dbReference type="OrthoDB" id="1898716at2759"/>
<dbReference type="GO" id="GO:0045944">
    <property type="term" value="P:positive regulation of transcription by RNA polymerase II"/>
    <property type="evidence" value="ECO:0007669"/>
    <property type="project" value="InterPro"/>
</dbReference>
<evidence type="ECO:0000259" key="8">
    <source>
        <dbReference type="PROSITE" id="PS50066"/>
    </source>
</evidence>
<feature type="region of interest" description="Disordered" evidence="7">
    <location>
        <begin position="422"/>
        <end position="495"/>
    </location>
</feature>
<keyword evidence="5" id="KW-0539">Nucleus</keyword>
<dbReference type="PANTHER" id="PTHR11945">
    <property type="entry name" value="MADS BOX PROTEIN"/>
    <property type="match status" value="1"/>
</dbReference>
<evidence type="ECO:0000256" key="4">
    <source>
        <dbReference type="ARBA" id="ARBA00023163"/>
    </source>
</evidence>
<dbReference type="GO" id="GO:0000978">
    <property type="term" value="F:RNA polymerase II cis-regulatory region sequence-specific DNA binding"/>
    <property type="evidence" value="ECO:0007669"/>
    <property type="project" value="TreeGrafter"/>
</dbReference>
<keyword evidence="2" id="KW-0805">Transcription regulation</keyword>
<dbReference type="AlphaFoldDB" id="A0A077WMK0"/>
<dbReference type="PROSITE" id="PS00350">
    <property type="entry name" value="MADS_BOX_1"/>
    <property type="match status" value="1"/>
</dbReference>
<dbReference type="InterPro" id="IPR002100">
    <property type="entry name" value="TF_MADSbox"/>
</dbReference>
<dbReference type="PANTHER" id="PTHR11945:SF23">
    <property type="entry name" value="MYOCYTE-SPECIFIC ENHANCER FACTOR 2D"/>
    <property type="match status" value="1"/>
</dbReference>
<dbReference type="SMART" id="SM00432">
    <property type="entry name" value="MADS"/>
    <property type="match status" value="1"/>
</dbReference>
<feature type="domain" description="MADS-box" evidence="8">
    <location>
        <begin position="1"/>
        <end position="61"/>
    </location>
</feature>
<dbReference type="Pfam" id="PF00319">
    <property type="entry name" value="SRF-TF"/>
    <property type="match status" value="1"/>
</dbReference>
<evidence type="ECO:0000313" key="9">
    <source>
        <dbReference type="EMBL" id="CDS08289.1"/>
    </source>
</evidence>
<dbReference type="Gene3D" id="3.40.1810.10">
    <property type="entry name" value="Transcription factor, MADS-box"/>
    <property type="match status" value="1"/>
</dbReference>
<evidence type="ECO:0000256" key="6">
    <source>
        <dbReference type="ARBA" id="ARBA00025805"/>
    </source>
</evidence>
<protein>
    <submittedName>
        <fullName evidence="9">Putative MADS-box transcription enhancer factor2D</fullName>
    </submittedName>
</protein>
<evidence type="ECO:0000256" key="2">
    <source>
        <dbReference type="ARBA" id="ARBA00023015"/>
    </source>
</evidence>
<keyword evidence="3" id="KW-0238">DNA-binding</keyword>
<feature type="compositionally biased region" description="Low complexity" evidence="7">
    <location>
        <begin position="237"/>
        <end position="306"/>
    </location>
</feature>
<gene>
    <name evidence="9" type="ORF">LRAMOSA02237</name>
</gene>
<feature type="compositionally biased region" description="Low complexity" evidence="7">
    <location>
        <begin position="113"/>
        <end position="129"/>
    </location>
</feature>
<feature type="compositionally biased region" description="Low complexity" evidence="7">
    <location>
        <begin position="444"/>
        <end position="455"/>
    </location>
</feature>
<evidence type="ECO:0000256" key="5">
    <source>
        <dbReference type="ARBA" id="ARBA00023242"/>
    </source>
</evidence>
<feature type="compositionally biased region" description="Basic and acidic residues" evidence="7">
    <location>
        <begin position="457"/>
        <end position="495"/>
    </location>
</feature>
<name>A0A077WMK0_9FUNG</name>
<reference evidence="9" key="1">
    <citation type="journal article" date="2014" name="Genome Announc.">
        <title>De novo whole-genome sequence and genome annotation of Lichtheimia ramosa.</title>
        <authorList>
            <person name="Linde J."/>
            <person name="Schwartze V."/>
            <person name="Binder U."/>
            <person name="Lass-Florl C."/>
            <person name="Voigt K."/>
            <person name="Horn F."/>
        </authorList>
    </citation>
    <scope>NUCLEOTIDE SEQUENCE</scope>
    <source>
        <strain evidence="9">JMRC FSU:6197</strain>
    </source>
</reference>
<evidence type="ECO:0000256" key="3">
    <source>
        <dbReference type="ARBA" id="ARBA00023125"/>
    </source>
</evidence>
<comment type="similarity">
    <text evidence="6">Belongs to the MEF2 family.</text>
</comment>
<dbReference type="CDD" id="cd00265">
    <property type="entry name" value="MADS_MEF2_like"/>
    <property type="match status" value="1"/>
</dbReference>